<dbReference type="AlphaFoldDB" id="A0A837D7Z6"/>
<dbReference type="Proteomes" id="UP000030848">
    <property type="component" value="Unassembled WGS sequence"/>
</dbReference>
<sequence length="39" mass="4183">MVSAGGPAEPEVNEVDVDENGWCFRRTRFEGSQGGGGRK</sequence>
<name>A0A837D7Z6_9PSEU</name>
<protein>
    <submittedName>
        <fullName evidence="1">Uncharacterized protein</fullName>
    </submittedName>
</protein>
<accession>A0A837D7Z6</accession>
<evidence type="ECO:0000313" key="1">
    <source>
        <dbReference type="EMBL" id="KHF43562.1"/>
    </source>
</evidence>
<dbReference type="EMBL" id="JRZE01000006">
    <property type="protein sequence ID" value="KHF43562.1"/>
    <property type="molecule type" value="Genomic_DNA"/>
</dbReference>
<proteinExistence type="predicted"/>
<comment type="caution">
    <text evidence="1">The sequence shown here is derived from an EMBL/GenBank/DDBJ whole genome shotgun (WGS) entry which is preliminary data.</text>
</comment>
<organism evidence="1 2">
    <name type="scientific">Saccharomonospora viridis</name>
    <dbReference type="NCBI Taxonomy" id="1852"/>
    <lineage>
        <taxon>Bacteria</taxon>
        <taxon>Bacillati</taxon>
        <taxon>Actinomycetota</taxon>
        <taxon>Actinomycetes</taxon>
        <taxon>Pseudonocardiales</taxon>
        <taxon>Pseudonocardiaceae</taxon>
        <taxon>Saccharomonospora</taxon>
    </lineage>
</organism>
<reference evidence="1 2" key="1">
    <citation type="submission" date="2014-10" db="EMBL/GenBank/DDBJ databases">
        <title>Genome sequence of Micropolyspora internatus JCM3315.</title>
        <authorList>
            <person name="Shin S.-K."/>
            <person name="Yi H."/>
        </authorList>
    </citation>
    <scope>NUCLEOTIDE SEQUENCE [LARGE SCALE GENOMIC DNA]</scope>
    <source>
        <strain evidence="1 2">JCM 3315</strain>
    </source>
</reference>
<gene>
    <name evidence="1" type="ORF">MINT15_37640</name>
</gene>
<evidence type="ECO:0000313" key="2">
    <source>
        <dbReference type="Proteomes" id="UP000030848"/>
    </source>
</evidence>